<sequence>MVENDRGGTEYFLENDIECNNININGSSNNNIINNDDLVDDDEINEVSRKSDSSSTSMFSQQWPRSFREATDSYTIAFSPNFGLITRSSFFRQSTHSISATTIFDNDYKTPLMGENEDIYKKEDSDRISRSSWLEKSSLREGSVEEPPVSQGCSFIQTVFNGVNVLAGVGLLSTPLR</sequence>
<evidence type="ECO:0000313" key="1">
    <source>
        <dbReference type="EMBL" id="KAK1366001.1"/>
    </source>
</evidence>
<evidence type="ECO:0008006" key="3">
    <source>
        <dbReference type="Google" id="ProtNLM"/>
    </source>
</evidence>
<reference evidence="1" key="1">
    <citation type="submission" date="2023-02" db="EMBL/GenBank/DDBJ databases">
        <title>Genome of toxic invasive species Heracleum sosnowskyi carries increased number of genes despite the absence of recent whole-genome duplications.</title>
        <authorList>
            <person name="Schelkunov M."/>
            <person name="Shtratnikova V."/>
            <person name="Makarenko M."/>
            <person name="Klepikova A."/>
            <person name="Omelchenko D."/>
            <person name="Novikova G."/>
            <person name="Obukhova E."/>
            <person name="Bogdanov V."/>
            <person name="Penin A."/>
            <person name="Logacheva M."/>
        </authorList>
    </citation>
    <scope>NUCLEOTIDE SEQUENCE</scope>
    <source>
        <strain evidence="1">Hsosn_3</strain>
        <tissue evidence="1">Leaf</tissue>
    </source>
</reference>
<name>A0AAD8M9U3_9APIA</name>
<keyword evidence="2" id="KW-1185">Reference proteome</keyword>
<dbReference type="AlphaFoldDB" id="A0AAD8M9U3"/>
<evidence type="ECO:0000313" key="2">
    <source>
        <dbReference type="Proteomes" id="UP001237642"/>
    </source>
</evidence>
<gene>
    <name evidence="1" type="ORF">POM88_041562</name>
</gene>
<protein>
    <recommendedName>
        <fullName evidence="3">Amino acid transporter transmembrane domain-containing protein</fullName>
    </recommendedName>
</protein>
<accession>A0AAD8M9U3</accession>
<dbReference type="EMBL" id="JAUIZM010000009">
    <property type="protein sequence ID" value="KAK1366001.1"/>
    <property type="molecule type" value="Genomic_DNA"/>
</dbReference>
<proteinExistence type="predicted"/>
<comment type="caution">
    <text evidence="1">The sequence shown here is derived from an EMBL/GenBank/DDBJ whole genome shotgun (WGS) entry which is preliminary data.</text>
</comment>
<dbReference type="Proteomes" id="UP001237642">
    <property type="component" value="Unassembled WGS sequence"/>
</dbReference>
<organism evidence="1 2">
    <name type="scientific">Heracleum sosnowskyi</name>
    <dbReference type="NCBI Taxonomy" id="360622"/>
    <lineage>
        <taxon>Eukaryota</taxon>
        <taxon>Viridiplantae</taxon>
        <taxon>Streptophyta</taxon>
        <taxon>Embryophyta</taxon>
        <taxon>Tracheophyta</taxon>
        <taxon>Spermatophyta</taxon>
        <taxon>Magnoliopsida</taxon>
        <taxon>eudicotyledons</taxon>
        <taxon>Gunneridae</taxon>
        <taxon>Pentapetalae</taxon>
        <taxon>asterids</taxon>
        <taxon>campanulids</taxon>
        <taxon>Apiales</taxon>
        <taxon>Apiaceae</taxon>
        <taxon>Apioideae</taxon>
        <taxon>apioid superclade</taxon>
        <taxon>Tordylieae</taxon>
        <taxon>Tordyliinae</taxon>
        <taxon>Heracleum</taxon>
    </lineage>
</organism>
<reference evidence="1" key="2">
    <citation type="submission" date="2023-05" db="EMBL/GenBank/DDBJ databases">
        <authorList>
            <person name="Schelkunov M.I."/>
        </authorList>
    </citation>
    <scope>NUCLEOTIDE SEQUENCE</scope>
    <source>
        <strain evidence="1">Hsosn_3</strain>
        <tissue evidence="1">Leaf</tissue>
    </source>
</reference>